<reference evidence="7" key="1">
    <citation type="submission" date="2019-12" db="EMBL/GenBank/DDBJ databases">
        <title>Genome sequence of Babesia ovis.</title>
        <authorList>
            <person name="Yamagishi J."/>
            <person name="Sevinc F."/>
            <person name="Xuan X."/>
        </authorList>
    </citation>
    <scope>NUCLEOTIDE SEQUENCE</scope>
    <source>
        <strain evidence="7">Selcuk</strain>
    </source>
</reference>
<comment type="similarity">
    <text evidence="5">Belongs to the UTP23/FCF1 family. FCF1 subfamily.</text>
</comment>
<dbReference type="AlphaFoldDB" id="A0A9W5TC29"/>
<keyword evidence="2" id="KW-0690">Ribosome biogenesis</keyword>
<dbReference type="InterPro" id="IPR002716">
    <property type="entry name" value="PIN_dom"/>
</dbReference>
<dbReference type="SUPFAM" id="SSF88723">
    <property type="entry name" value="PIN domain-like"/>
    <property type="match status" value="1"/>
</dbReference>
<dbReference type="FunFam" id="3.40.50.1010:FF:000039">
    <property type="entry name" value="rRNA-processing protein FCF1 family protein"/>
    <property type="match status" value="1"/>
</dbReference>
<organism evidence="7 8">
    <name type="scientific">Babesia ovis</name>
    <dbReference type="NCBI Taxonomy" id="5869"/>
    <lineage>
        <taxon>Eukaryota</taxon>
        <taxon>Sar</taxon>
        <taxon>Alveolata</taxon>
        <taxon>Apicomplexa</taxon>
        <taxon>Aconoidasida</taxon>
        <taxon>Piroplasmida</taxon>
        <taxon>Babesiidae</taxon>
        <taxon>Babesia</taxon>
    </lineage>
</organism>
<dbReference type="Gene3D" id="3.40.50.1010">
    <property type="entry name" value="5'-nuclease"/>
    <property type="match status" value="1"/>
</dbReference>
<evidence type="ECO:0000256" key="2">
    <source>
        <dbReference type="ARBA" id="ARBA00022517"/>
    </source>
</evidence>
<dbReference type="EMBL" id="BLIY01000017">
    <property type="protein sequence ID" value="GFE54931.1"/>
    <property type="molecule type" value="Genomic_DNA"/>
</dbReference>
<evidence type="ECO:0000256" key="5">
    <source>
        <dbReference type="ARBA" id="ARBA00024026"/>
    </source>
</evidence>
<dbReference type="GO" id="GO:0006364">
    <property type="term" value="P:rRNA processing"/>
    <property type="evidence" value="ECO:0007669"/>
    <property type="project" value="UniProtKB-KW"/>
</dbReference>
<evidence type="ECO:0000259" key="6">
    <source>
        <dbReference type="SMART" id="SM00670"/>
    </source>
</evidence>
<dbReference type="Pfam" id="PF04900">
    <property type="entry name" value="Fcf1"/>
    <property type="match status" value="1"/>
</dbReference>
<keyword evidence="3" id="KW-0698">rRNA processing</keyword>
<accession>A0A9W5TC29</accession>
<proteinExistence type="inferred from homology"/>
<dbReference type="InterPro" id="IPR006984">
    <property type="entry name" value="Fcf1/UTP23"/>
</dbReference>
<sequence>MGWFSSSDTDSSSSGSREGMGLMARADAFQKDVDTMLAEVTRMSLPLQKSAFECCVRCFDGGDENLDRIGNCVKQCQERPERFGSAVQSELNQLQDALLGCQKKCVEQYSSQPSSNADSASAAMEKCAIKCYDNNQGLLNDISGRLRGGTTCQSTLFGCPRLKMGKAKKTRKFAEVKRRMSPKDSRIATAKTIEKKQKPEPLVEAPKVHSGMFFNYNENLVPPYQVIVDTNFVNSSIQNKLDLHKGMLDCLIAKCIVCVTDCVIAELEKLGHRYRLALQLVKDPRVCRLTCAHTGTYADDCIVERVTTHKCYIVATNDRDLKRRIRRIPGVPIILKKCFYITTVARGYVIGSFRLFFRFTLLTSIVLDISGPQCKVVAQELHDKGTVLVAVLADTVELGDGLVESTLSHFAGFMWFVEDFIEENREVQCQSKPDWVGRLQFIFCDLGGLLVRLLGRRGGLRLFLIA</sequence>
<comment type="caution">
    <text evidence="7">The sequence shown here is derived from an EMBL/GenBank/DDBJ whole genome shotgun (WGS) entry which is preliminary data.</text>
</comment>
<dbReference type="SMART" id="SM00670">
    <property type="entry name" value="PINc"/>
    <property type="match status" value="1"/>
</dbReference>
<name>A0A9W5TC29_BABOV</name>
<dbReference type="GO" id="GO:0032040">
    <property type="term" value="C:small-subunit processome"/>
    <property type="evidence" value="ECO:0007669"/>
    <property type="project" value="InterPro"/>
</dbReference>
<evidence type="ECO:0000256" key="1">
    <source>
        <dbReference type="ARBA" id="ARBA00004604"/>
    </source>
</evidence>
<keyword evidence="8" id="KW-1185">Reference proteome</keyword>
<comment type="subcellular location">
    <subcellularLocation>
        <location evidence="1">Nucleus</location>
        <location evidence="1">Nucleolus</location>
    </subcellularLocation>
</comment>
<evidence type="ECO:0000256" key="3">
    <source>
        <dbReference type="ARBA" id="ARBA00022552"/>
    </source>
</evidence>
<evidence type="ECO:0000256" key="4">
    <source>
        <dbReference type="ARBA" id="ARBA00023242"/>
    </source>
</evidence>
<feature type="domain" description="PIN" evidence="6">
    <location>
        <begin position="224"/>
        <end position="323"/>
    </location>
</feature>
<evidence type="ECO:0000313" key="8">
    <source>
        <dbReference type="Proteomes" id="UP001057455"/>
    </source>
</evidence>
<dbReference type="Pfam" id="PF05811">
    <property type="entry name" value="DUF842"/>
    <property type="match status" value="1"/>
</dbReference>
<dbReference type="OrthoDB" id="76105at2759"/>
<gene>
    <name evidence="7" type="ORF">BaOVIS_023350</name>
</gene>
<protein>
    <submittedName>
        <fullName evidence="7">rRNA-processing FCF1</fullName>
    </submittedName>
</protein>
<keyword evidence="4" id="KW-0539">Nucleus</keyword>
<dbReference type="InterPro" id="IPR029060">
    <property type="entry name" value="PIN-like_dom_sf"/>
</dbReference>
<dbReference type="PANTHER" id="PTHR12416">
    <property type="entry name" value="RRNA-PROCESSING PROTEIN UTP23 HOMOLOG"/>
    <property type="match status" value="1"/>
</dbReference>
<dbReference type="Proteomes" id="UP001057455">
    <property type="component" value="Unassembled WGS sequence"/>
</dbReference>
<dbReference type="InterPro" id="IPR008560">
    <property type="entry name" value="DUF842_euk"/>
</dbReference>
<dbReference type="CDD" id="cd09864">
    <property type="entry name" value="PIN_Fcf1-like"/>
    <property type="match status" value="1"/>
</dbReference>
<dbReference type="InterPro" id="IPR037503">
    <property type="entry name" value="Fcf1_PIN"/>
</dbReference>
<evidence type="ECO:0000313" key="7">
    <source>
        <dbReference type="EMBL" id="GFE54931.1"/>
    </source>
</evidence>